<dbReference type="PANTHER" id="PTHR21015">
    <property type="entry name" value="UDP-N-ACETYLGLUCOSAMINE--N-ACETYLMURAMYL-(PENTAPEPTIDE) PYROPHOSPHORYL-UNDECAPRENOL N-ACETYLGLUCOSAMINE TRANSFERASE 1"/>
    <property type="match status" value="1"/>
</dbReference>
<dbReference type="Gene3D" id="3.40.50.2000">
    <property type="entry name" value="Glycogen Phosphorylase B"/>
    <property type="match status" value="1"/>
</dbReference>
<dbReference type="PANTHER" id="PTHR21015:SF28">
    <property type="entry name" value="SLL1722 PROTEIN"/>
    <property type="match status" value="1"/>
</dbReference>
<accession>A0ABV3QZS6</accession>
<evidence type="ECO:0000313" key="1">
    <source>
        <dbReference type="EMBL" id="MEW9806569.1"/>
    </source>
</evidence>
<gene>
    <name evidence="1" type="ORF">ABUE31_11300</name>
</gene>
<name>A0ABV3QZS6_9HYPH</name>
<keyword evidence="2" id="KW-1185">Reference proteome</keyword>
<dbReference type="Proteomes" id="UP001556196">
    <property type="component" value="Unassembled WGS sequence"/>
</dbReference>
<evidence type="ECO:0000313" key="2">
    <source>
        <dbReference type="Proteomes" id="UP001556196"/>
    </source>
</evidence>
<dbReference type="EMBL" id="JBFOCI010000003">
    <property type="protein sequence ID" value="MEW9806569.1"/>
    <property type="molecule type" value="Genomic_DNA"/>
</dbReference>
<protein>
    <submittedName>
        <fullName evidence="1">Glycosyltransferase family protein</fullName>
    </submittedName>
</protein>
<proteinExistence type="predicted"/>
<sequence>MRDGVQQANRAPHILLYSHDTFGLGHLRRSRAIAEALVSSIEGSSALILTGSPVAGRFTFPPGVDHIRMPGIVKTVDAEYISESLNLDIEQTTALRASVILAAAVTFNPDLVIVDKEPGGFRGELVTTLEILKEMGRAKIVLGIRDILDSPEALSHEWERKGALEIADKFYDQFWVYGDQSVYNPLQSLDISEDFKRRLHYTGYLRRVVPHETPAALPDKPYVLVTPGGGGDGEALVDWTLRAYENDPTLQPDALIVYGPFLNGERRMAFDQRVAALEPRVSAVGFDSRIEGLMQNAIGVVAMGGYNTFCEILSFDCRAVIAPRTVPRMEQHIRASVAERLGLIRMLDRERDGSGPEVMARAIRELPMQSPPSGKAPPGFMDGLEKIITLTKSLISAPAEA</sequence>
<dbReference type="RefSeq" id="WP_367723704.1">
    <property type="nucleotide sequence ID" value="NZ_JBFOCH010000016.1"/>
</dbReference>
<dbReference type="SUPFAM" id="SSF53756">
    <property type="entry name" value="UDP-Glycosyltransferase/glycogen phosphorylase"/>
    <property type="match status" value="1"/>
</dbReference>
<comment type="caution">
    <text evidence="1">The sequence shown here is derived from an EMBL/GenBank/DDBJ whole genome shotgun (WGS) entry which is preliminary data.</text>
</comment>
<organism evidence="1 2">
    <name type="scientific">Mesorhizobium marinum</name>
    <dbReference type="NCBI Taxonomy" id="3228790"/>
    <lineage>
        <taxon>Bacteria</taxon>
        <taxon>Pseudomonadati</taxon>
        <taxon>Pseudomonadota</taxon>
        <taxon>Alphaproteobacteria</taxon>
        <taxon>Hyphomicrobiales</taxon>
        <taxon>Phyllobacteriaceae</taxon>
        <taxon>Mesorhizobium</taxon>
    </lineage>
</organism>
<reference evidence="1 2" key="1">
    <citation type="submission" date="2024-06" db="EMBL/GenBank/DDBJ databases">
        <authorList>
            <person name="Tuo L."/>
        </authorList>
    </citation>
    <scope>NUCLEOTIDE SEQUENCE [LARGE SCALE GENOMIC DNA]</scope>
    <source>
        <strain evidence="1 2">ZMM04-5</strain>
    </source>
</reference>